<feature type="domain" description="YdhG-like" evidence="1">
    <location>
        <begin position="20"/>
        <end position="110"/>
    </location>
</feature>
<accession>A0ABP7ARF2</accession>
<gene>
    <name evidence="2" type="ORF">GCM10022236_46690</name>
</gene>
<dbReference type="EMBL" id="BAABAB010000049">
    <property type="protein sequence ID" value="GAA3638903.1"/>
    <property type="molecule type" value="Genomic_DNA"/>
</dbReference>
<dbReference type="InterPro" id="IPR014922">
    <property type="entry name" value="YdhG-like"/>
</dbReference>
<name>A0ABP7ARF2_9ACTN</name>
<dbReference type="Pfam" id="PF08818">
    <property type="entry name" value="DUF1801"/>
    <property type="match status" value="1"/>
</dbReference>
<evidence type="ECO:0000313" key="3">
    <source>
        <dbReference type="Proteomes" id="UP001501490"/>
    </source>
</evidence>
<dbReference type="Gene3D" id="3.90.1150.200">
    <property type="match status" value="1"/>
</dbReference>
<evidence type="ECO:0000259" key="1">
    <source>
        <dbReference type="Pfam" id="PF08818"/>
    </source>
</evidence>
<dbReference type="Proteomes" id="UP001501490">
    <property type="component" value="Unassembled WGS sequence"/>
</dbReference>
<dbReference type="SUPFAM" id="SSF159888">
    <property type="entry name" value="YdhG-like"/>
    <property type="match status" value="1"/>
</dbReference>
<evidence type="ECO:0000313" key="2">
    <source>
        <dbReference type="EMBL" id="GAA3638903.1"/>
    </source>
</evidence>
<protein>
    <submittedName>
        <fullName evidence="2">Iron chaperone</fullName>
    </submittedName>
</protein>
<dbReference type="RefSeq" id="WP_344809134.1">
    <property type="nucleotide sequence ID" value="NZ_BAABAB010000049.1"/>
</dbReference>
<sequence>MPPRFADVDAYLAALPTDSRAVVAEIRRRIRAVAPPDAVEEIAYQMPTIKLDGKNLLHYAGWRQHVSLYPIPAADEALRAEMARYADGKGTLKFPLREPIPYELIERVAAALVEERR</sequence>
<keyword evidence="3" id="KW-1185">Reference proteome</keyword>
<proteinExistence type="predicted"/>
<comment type="caution">
    <text evidence="2">The sequence shown here is derived from an EMBL/GenBank/DDBJ whole genome shotgun (WGS) entry which is preliminary data.</text>
</comment>
<reference evidence="3" key="1">
    <citation type="journal article" date="2019" name="Int. J. Syst. Evol. Microbiol.">
        <title>The Global Catalogue of Microorganisms (GCM) 10K type strain sequencing project: providing services to taxonomists for standard genome sequencing and annotation.</title>
        <authorList>
            <consortium name="The Broad Institute Genomics Platform"/>
            <consortium name="The Broad Institute Genome Sequencing Center for Infectious Disease"/>
            <person name="Wu L."/>
            <person name="Ma J."/>
        </authorList>
    </citation>
    <scope>NUCLEOTIDE SEQUENCE [LARGE SCALE GENOMIC DNA]</scope>
    <source>
        <strain evidence="3">JCM 16929</strain>
    </source>
</reference>
<organism evidence="2 3">
    <name type="scientific">Microlunatus ginsengisoli</name>
    <dbReference type="NCBI Taxonomy" id="363863"/>
    <lineage>
        <taxon>Bacteria</taxon>
        <taxon>Bacillati</taxon>
        <taxon>Actinomycetota</taxon>
        <taxon>Actinomycetes</taxon>
        <taxon>Propionibacteriales</taxon>
        <taxon>Propionibacteriaceae</taxon>
        <taxon>Microlunatus</taxon>
    </lineage>
</organism>